<dbReference type="Pfam" id="PF01580">
    <property type="entry name" value="FtsK_SpoIIIE"/>
    <property type="match status" value="1"/>
</dbReference>
<keyword evidence="6" id="KW-0614">Plasmid</keyword>
<dbReference type="PANTHER" id="PTHR22683:SF47">
    <property type="entry name" value="FTSK DOMAIN-CONTAINING PROTEIN YDCQ"/>
    <property type="match status" value="1"/>
</dbReference>
<accession>G9WJV0</accession>
<evidence type="ECO:0000256" key="4">
    <source>
        <dbReference type="SAM" id="Phobius"/>
    </source>
</evidence>
<evidence type="ECO:0000256" key="1">
    <source>
        <dbReference type="ARBA" id="ARBA00022741"/>
    </source>
</evidence>
<dbReference type="OrthoDB" id="9807790at2"/>
<sequence>MFAWLQLFREYHQKKQGEPLTLSLDSSLEFLYYKNDLLRLQGLVNLLILIFQVPFLFSFPLLIRLIGLLFGFWLLFKDIKYFHKLRLFFRFKFSYEADLLTMAYEQGLAHSKFMYRIEENLFHFRIFKDYTPELAKVEALDKPLMATLNLPLKSKIVNEQSVDYYFQLKKPERLVYNPQASELTDDLALAINLGYGMVYNPAKAPHILVSGGTGSGKSVFISFLVLELLKRKSDLYVVDPKHSDLSALKSYLPDGHVATSLNEIAKATRLVVEEMQRRYDEMNAPENFKYGSNFQGHNYRSVWLLFDELAGFQAMGATKEARSTIQEVMNNLTQIVLLGRQAGCFLLFSAQQMNSNTLPTELRDNLGCRIALGANSSEGYRMVFGGHIPEVIPQTSVKGSGLIYIDGTGKQEAEYWEAPFMDMKKFNFLDEIKKLCDLTNSSEDLASNKNAL</sequence>
<protein>
    <submittedName>
        <fullName evidence="6">FtsK protein</fullName>
    </submittedName>
</protein>
<comment type="caution">
    <text evidence="6">The sequence shown here is derived from an EMBL/GenBank/DDBJ whole genome shotgun (WGS) entry which is preliminary data.</text>
</comment>
<organism evidence="6 7">
    <name type="scientific">Oenococcus kitaharae DSM 17330</name>
    <dbReference type="NCBI Taxonomy" id="1045004"/>
    <lineage>
        <taxon>Bacteria</taxon>
        <taxon>Bacillati</taxon>
        <taxon>Bacillota</taxon>
        <taxon>Bacilli</taxon>
        <taxon>Lactobacillales</taxon>
        <taxon>Lactobacillaceae</taxon>
        <taxon>Oenococcus</taxon>
    </lineage>
</organism>
<dbReference type="CDD" id="cd01127">
    <property type="entry name" value="TrwB_TraG_TraD_VirD4"/>
    <property type="match status" value="1"/>
</dbReference>
<gene>
    <name evidence="6" type="ORF">OKIT_1873</name>
</gene>
<proteinExistence type="predicted"/>
<dbReference type="eggNOG" id="COG1674">
    <property type="taxonomic scope" value="Bacteria"/>
</dbReference>
<dbReference type="InterPro" id="IPR050206">
    <property type="entry name" value="FtsK/SpoIIIE/SftA"/>
</dbReference>
<name>G9WJV0_9LACO</name>
<dbReference type="Proteomes" id="UP000004959">
    <property type="component" value="Plasmid unnamed"/>
</dbReference>
<feature type="transmembrane region" description="Helical" evidence="4">
    <location>
        <begin position="43"/>
        <end position="76"/>
    </location>
</feature>
<geneLocation type="plasmid" evidence="7"/>
<keyword evidence="1 3" id="KW-0547">Nucleotide-binding</keyword>
<keyword evidence="4" id="KW-0472">Membrane</keyword>
<dbReference type="InterPro" id="IPR027417">
    <property type="entry name" value="P-loop_NTPase"/>
</dbReference>
<feature type="binding site" evidence="3">
    <location>
        <begin position="211"/>
        <end position="218"/>
    </location>
    <ligand>
        <name>ATP</name>
        <dbReference type="ChEBI" id="CHEBI:30616"/>
    </ligand>
</feature>
<feature type="domain" description="FtsK" evidence="5">
    <location>
        <begin position="194"/>
        <end position="381"/>
    </location>
</feature>
<evidence type="ECO:0000256" key="3">
    <source>
        <dbReference type="PROSITE-ProRule" id="PRU00289"/>
    </source>
</evidence>
<dbReference type="GO" id="GO:0005524">
    <property type="term" value="F:ATP binding"/>
    <property type="evidence" value="ECO:0007669"/>
    <property type="project" value="UniProtKB-UniRule"/>
</dbReference>
<dbReference type="PATRIC" id="fig|1045004.4.peg.1843"/>
<dbReference type="PROSITE" id="PS50901">
    <property type="entry name" value="FTSK"/>
    <property type="match status" value="1"/>
</dbReference>
<dbReference type="GO" id="GO:0003677">
    <property type="term" value="F:DNA binding"/>
    <property type="evidence" value="ECO:0007669"/>
    <property type="project" value="InterPro"/>
</dbReference>
<dbReference type="Gene3D" id="3.40.50.300">
    <property type="entry name" value="P-loop containing nucleotide triphosphate hydrolases"/>
    <property type="match status" value="1"/>
</dbReference>
<evidence type="ECO:0000313" key="7">
    <source>
        <dbReference type="Proteomes" id="UP000004959"/>
    </source>
</evidence>
<dbReference type="InterPro" id="IPR002543">
    <property type="entry name" value="FtsK_dom"/>
</dbReference>
<evidence type="ECO:0000259" key="5">
    <source>
        <dbReference type="PROSITE" id="PS50901"/>
    </source>
</evidence>
<dbReference type="HOGENOM" id="CLU_041426_1_1_9"/>
<keyword evidence="4" id="KW-1133">Transmembrane helix</keyword>
<reference evidence="6 7" key="1">
    <citation type="journal article" date="2012" name="PLoS ONE">
        <title>Functional divergence in the genus oenococcus as predicted by genome sequencing of the newly-described species, Oenococcus kitaharae.</title>
        <authorList>
            <person name="Borneman A.R."/>
            <person name="McCarthy J.M."/>
            <person name="Chambers P.J."/>
            <person name="Bartowsky E.J."/>
        </authorList>
    </citation>
    <scope>NUCLEOTIDE SEQUENCE [LARGE SCALE GENOMIC DNA]</scope>
    <source>
        <strain evidence="7">DSM17330</strain>
        <plasmid evidence="6">unnamed</plasmid>
    </source>
</reference>
<evidence type="ECO:0000256" key="2">
    <source>
        <dbReference type="ARBA" id="ARBA00022840"/>
    </source>
</evidence>
<dbReference type="AlphaFoldDB" id="G9WJV0"/>
<keyword evidence="7" id="KW-1185">Reference proteome</keyword>
<dbReference type="PANTHER" id="PTHR22683">
    <property type="entry name" value="SPORULATION PROTEIN RELATED"/>
    <property type="match status" value="1"/>
</dbReference>
<keyword evidence="2 3" id="KW-0067">ATP-binding</keyword>
<dbReference type="SUPFAM" id="SSF52540">
    <property type="entry name" value="P-loop containing nucleoside triphosphate hydrolases"/>
    <property type="match status" value="1"/>
</dbReference>
<evidence type="ECO:0000313" key="6">
    <source>
        <dbReference type="EMBL" id="EHN58118.1"/>
    </source>
</evidence>
<keyword evidence="4" id="KW-0812">Transmembrane</keyword>
<dbReference type="EMBL" id="AFVZ01000002">
    <property type="protein sequence ID" value="EHN58118.1"/>
    <property type="molecule type" value="Genomic_DNA"/>
</dbReference>